<dbReference type="EMBL" id="JAWDGP010003316">
    <property type="protein sequence ID" value="KAK3775471.1"/>
    <property type="molecule type" value="Genomic_DNA"/>
</dbReference>
<organism evidence="2 3">
    <name type="scientific">Elysia crispata</name>
    <name type="common">lettuce slug</name>
    <dbReference type="NCBI Taxonomy" id="231223"/>
    <lineage>
        <taxon>Eukaryota</taxon>
        <taxon>Metazoa</taxon>
        <taxon>Spiralia</taxon>
        <taxon>Lophotrochozoa</taxon>
        <taxon>Mollusca</taxon>
        <taxon>Gastropoda</taxon>
        <taxon>Heterobranchia</taxon>
        <taxon>Euthyneura</taxon>
        <taxon>Panpulmonata</taxon>
        <taxon>Sacoglossa</taxon>
        <taxon>Placobranchoidea</taxon>
        <taxon>Plakobranchidae</taxon>
        <taxon>Elysia</taxon>
    </lineage>
</organism>
<feature type="compositionally biased region" description="Polar residues" evidence="1">
    <location>
        <begin position="7"/>
        <end position="20"/>
    </location>
</feature>
<sequence>MSRLRPSPSQESTGTRGQIRQQAAWLPRALPSVSFAYRLALRNILEALQGLKNCNSDLTPLEVLSHPLIFGP</sequence>
<accession>A0AAE1DLT9</accession>
<evidence type="ECO:0000313" key="3">
    <source>
        <dbReference type="Proteomes" id="UP001283361"/>
    </source>
</evidence>
<reference evidence="2" key="1">
    <citation type="journal article" date="2023" name="G3 (Bethesda)">
        <title>A reference genome for the long-term kleptoplast-retaining sea slug Elysia crispata morphotype clarki.</title>
        <authorList>
            <person name="Eastman K.E."/>
            <person name="Pendleton A.L."/>
            <person name="Shaikh M.A."/>
            <person name="Suttiyut T."/>
            <person name="Ogas R."/>
            <person name="Tomko P."/>
            <person name="Gavelis G."/>
            <person name="Widhalm J.R."/>
            <person name="Wisecaver J.H."/>
        </authorList>
    </citation>
    <scope>NUCLEOTIDE SEQUENCE</scope>
    <source>
        <strain evidence="2">ECLA1</strain>
    </source>
</reference>
<gene>
    <name evidence="2" type="ORF">RRG08_027227</name>
</gene>
<name>A0AAE1DLT9_9GAST</name>
<feature type="region of interest" description="Disordered" evidence="1">
    <location>
        <begin position="1"/>
        <end position="20"/>
    </location>
</feature>
<evidence type="ECO:0000256" key="1">
    <source>
        <dbReference type="SAM" id="MobiDB-lite"/>
    </source>
</evidence>
<proteinExistence type="predicted"/>
<keyword evidence="3" id="KW-1185">Reference proteome</keyword>
<dbReference type="Proteomes" id="UP001283361">
    <property type="component" value="Unassembled WGS sequence"/>
</dbReference>
<protein>
    <submittedName>
        <fullName evidence="2">Uncharacterized protein</fullName>
    </submittedName>
</protein>
<comment type="caution">
    <text evidence="2">The sequence shown here is derived from an EMBL/GenBank/DDBJ whole genome shotgun (WGS) entry which is preliminary data.</text>
</comment>
<evidence type="ECO:0000313" key="2">
    <source>
        <dbReference type="EMBL" id="KAK3775471.1"/>
    </source>
</evidence>
<dbReference type="AlphaFoldDB" id="A0AAE1DLT9"/>